<dbReference type="InterPro" id="IPR007791">
    <property type="entry name" value="DjlA_N"/>
</dbReference>
<dbReference type="SUPFAM" id="SSF158682">
    <property type="entry name" value="TerB-like"/>
    <property type="match status" value="1"/>
</dbReference>
<sequence length="158" mass="17539">MIEELKPPRIEGDEMIIETQSSIEVYDSKYLLAALLIFVAKADRTISINETEKMLALIDEQYQMPGAESLALLTRAIEDLAENPDMESLLSDLSSVLSIEEKEDIAVMLLKVAAADGRQDVEAMDKLSIAADVIGIPPDVMHNAYNRYFEESGFNSPE</sequence>
<proteinExistence type="predicted"/>
<dbReference type="InterPro" id="IPR029024">
    <property type="entry name" value="TerB-like"/>
</dbReference>
<dbReference type="CDD" id="cd07177">
    <property type="entry name" value="terB_like"/>
    <property type="match status" value="1"/>
</dbReference>
<organism evidence="2">
    <name type="scientific">uncultured Woeseiaceae bacterium</name>
    <dbReference type="NCBI Taxonomy" id="1983305"/>
    <lineage>
        <taxon>Bacteria</taxon>
        <taxon>Pseudomonadati</taxon>
        <taxon>Pseudomonadota</taxon>
        <taxon>Gammaproteobacteria</taxon>
        <taxon>Woeseiales</taxon>
        <taxon>Woeseiaceae</taxon>
        <taxon>environmental samples</taxon>
    </lineage>
</organism>
<name>A0A7D9H464_9GAMM</name>
<feature type="domain" description="Co-chaperone DjlA N-terminal" evidence="1">
    <location>
        <begin position="32"/>
        <end position="143"/>
    </location>
</feature>
<dbReference type="Gene3D" id="1.10.3680.10">
    <property type="entry name" value="TerB-like"/>
    <property type="match status" value="1"/>
</dbReference>
<accession>A0A7D9H464</accession>
<evidence type="ECO:0000313" key="2">
    <source>
        <dbReference type="EMBL" id="VUX55454.1"/>
    </source>
</evidence>
<reference evidence="2" key="1">
    <citation type="submission" date="2019-07" db="EMBL/GenBank/DDBJ databases">
        <authorList>
            <person name="Weber M."/>
            <person name="Kostadinov I."/>
            <person name="Kostadinov D I."/>
        </authorList>
    </citation>
    <scope>NUCLEOTIDE SEQUENCE</scope>
    <source>
        <strain evidence="2">Gfbio:sag-sample-m06:053724c1-46a9-4a36-b237-ea2bf867836b</strain>
    </source>
</reference>
<dbReference type="Pfam" id="PF05099">
    <property type="entry name" value="TerB"/>
    <property type="match status" value="1"/>
</dbReference>
<gene>
    <name evidence="2" type="ORF">JTBM06_V1_30014</name>
</gene>
<dbReference type="EMBL" id="LR633967">
    <property type="protein sequence ID" value="VUX55454.1"/>
    <property type="molecule type" value="Genomic_DNA"/>
</dbReference>
<protein>
    <recommendedName>
        <fullName evidence="1">Co-chaperone DjlA N-terminal domain-containing protein</fullName>
    </recommendedName>
</protein>
<evidence type="ECO:0000259" key="1">
    <source>
        <dbReference type="Pfam" id="PF05099"/>
    </source>
</evidence>
<dbReference type="AlphaFoldDB" id="A0A7D9H464"/>